<dbReference type="AlphaFoldDB" id="A0A8I3AVZ4"/>
<dbReference type="PANTHER" id="PTHR38787:SF3">
    <property type="entry name" value="REGULATORY P DOMAIN-CONTAINING PROTEIN"/>
    <property type="match status" value="1"/>
</dbReference>
<comment type="caution">
    <text evidence="1">The sequence shown here is derived from an EMBL/GenBank/DDBJ whole genome shotgun (WGS) entry which is preliminary data.</text>
</comment>
<dbReference type="EMBL" id="JAEMWZ010000035">
    <property type="protein sequence ID" value="KAG7141169.1"/>
    <property type="molecule type" value="Genomic_DNA"/>
</dbReference>
<dbReference type="InterPro" id="IPR027589">
    <property type="entry name" value="Choice_anch_B"/>
</dbReference>
<reference evidence="1" key="1">
    <citation type="journal article" date="2021" name="Mol. Plant Pathol.">
        <title>A 20-kb lineage-specific genomic region tames virulence in pathogenic amphidiploid Verticillium longisporum.</title>
        <authorList>
            <person name="Harting R."/>
            <person name="Starke J."/>
            <person name="Kusch H."/>
            <person name="Poggeler S."/>
            <person name="Maurus I."/>
            <person name="Schluter R."/>
            <person name="Landesfeind M."/>
            <person name="Bulla I."/>
            <person name="Nowrousian M."/>
            <person name="de Jonge R."/>
            <person name="Stahlhut G."/>
            <person name="Hoff K.J."/>
            <person name="Asshauer K.P."/>
            <person name="Thurmer A."/>
            <person name="Stanke M."/>
            <person name="Daniel R."/>
            <person name="Morgenstern B."/>
            <person name="Thomma B.P.H.J."/>
            <person name="Kronstad J.W."/>
            <person name="Braus-Stromeyer S.A."/>
            <person name="Braus G.H."/>
        </authorList>
    </citation>
    <scope>NUCLEOTIDE SEQUENCE</scope>
    <source>
        <strain evidence="1">Vl32</strain>
    </source>
</reference>
<evidence type="ECO:0000313" key="2">
    <source>
        <dbReference type="Proteomes" id="UP000689129"/>
    </source>
</evidence>
<dbReference type="GO" id="GO:0005576">
    <property type="term" value="C:extracellular region"/>
    <property type="evidence" value="ECO:0007669"/>
    <property type="project" value="TreeGrafter"/>
</dbReference>
<dbReference type="PANTHER" id="PTHR38787">
    <property type="entry name" value="REGULATORY P DOMAIN-CONTAINING PROTEIN"/>
    <property type="match status" value="1"/>
</dbReference>
<gene>
    <name evidence="1" type="ORF">HYQ45_002152</name>
</gene>
<organism evidence="1 2">
    <name type="scientific">Verticillium longisporum</name>
    <name type="common">Verticillium dahliae var. longisporum</name>
    <dbReference type="NCBI Taxonomy" id="100787"/>
    <lineage>
        <taxon>Eukaryota</taxon>
        <taxon>Fungi</taxon>
        <taxon>Dikarya</taxon>
        <taxon>Ascomycota</taxon>
        <taxon>Pezizomycotina</taxon>
        <taxon>Sordariomycetes</taxon>
        <taxon>Hypocreomycetidae</taxon>
        <taxon>Glomerellales</taxon>
        <taxon>Plectosphaerellaceae</taxon>
        <taxon>Verticillium</taxon>
    </lineage>
</organism>
<accession>A0A8I3AVZ4</accession>
<dbReference type="Proteomes" id="UP000689129">
    <property type="component" value="Unassembled WGS sequence"/>
</dbReference>
<evidence type="ECO:0000313" key="1">
    <source>
        <dbReference type="EMBL" id="KAG7141169.1"/>
    </source>
</evidence>
<name>A0A8I3AVZ4_VERLO</name>
<protein>
    <submittedName>
        <fullName evidence="1">Uncharacterized protein</fullName>
    </submittedName>
</protein>
<proteinExistence type="predicted"/>
<dbReference type="NCBIfam" id="TIGR04312">
    <property type="entry name" value="choice_anch_B"/>
    <property type="match status" value="1"/>
</dbReference>
<sequence>MPSRRSLAPSLLHPRLSHPVVTSQSKMRFSAAVALTAATAVVGRELPVDEDRAAELFDSGVRHMDLMAKKIAHWEAEEAAGLMDASKWPRLNYTKCVNGYAEAVPGSPLHKFKCKNMDLHDFLSHEDLGSFGREYRGKSGSSSWGWTDPESEREFVVSGMYDGCAMIEVLPEGRMLNLGFLPKFAPTSDRAYWTEIRSYKHYMVIGSELQGNGIQIFDMRKLLDIKPADAPVIFKNDKDLTGHFNSSLPLGRSHNVVINEEAQYGVAVGVTPRDQGCKGGLHFFDLKDPSKPVDLGCNGDDGYVHDAQCLIYRGPDSKHVGRDICYGYNEDTLTIYDVTDKRNSTIISRTSYEGAEYTHQGWVNDVNNQEWLFMDDEYDEERTTGPAADGYPVTYIWDIKSLENPKQTGIYKGSVRSIDHNQYVNGDLIYQSNYGAGVRVYDVSSVPQDPTGNGVCEIAYFDIYPEDDDAPGGGVPAFSGSWSSYAYFKSGYIFVNTIERGGYLVKMTKRESCKPNACSADNCLRAMRASTISGRLEESQKFCGEFTKTFVADVSVVPDYASKACGQNVISRASSACECLPTASS</sequence>
<dbReference type="OrthoDB" id="2099887at2759"/>